<keyword evidence="4" id="KW-1185">Reference proteome</keyword>
<dbReference type="InterPro" id="IPR015943">
    <property type="entry name" value="WD40/YVTN_repeat-like_dom_sf"/>
</dbReference>
<sequence length="178" mass="20580">MRCLLHQHELCALTVTWDGSLVVAANNHGTCYVWRLLRGSQIFGHCIFSLHCQDMEFNRYPLKSQLLSQGHQRWVMDCLFSVDDDAYLITASSDTTAKLWSMSTGEEIKTYQGHHKATVCCSLHDGALLHVKVRFNFLLYFKNNVQFHCYPFIQVCTVSLAFAMPTFKTSCFMLYYNR</sequence>
<dbReference type="PANTHER" id="PTHR19842:SF0">
    <property type="entry name" value="TARGET OF RAPAMYCIN COMPLEX SUBUNIT LST8"/>
    <property type="match status" value="1"/>
</dbReference>
<dbReference type="SMART" id="SM00320">
    <property type="entry name" value="WD40"/>
    <property type="match status" value="2"/>
</dbReference>
<comment type="subunit">
    <text evidence="3">The target of rapamycin complex 1 (TORC1) is composed of at least RAPTOR, LST8 and TOR.</text>
</comment>
<comment type="subcellular location">
    <subcellularLocation>
        <location evidence="3">Endosome</location>
    </subcellularLocation>
</comment>
<dbReference type="GeneID" id="111294159"/>
<dbReference type="GO" id="GO:0031929">
    <property type="term" value="P:TOR signaling"/>
    <property type="evidence" value="ECO:0007669"/>
    <property type="project" value="UniProtKB-UniRule"/>
</dbReference>
<dbReference type="PANTHER" id="PTHR19842">
    <property type="entry name" value="G BETA-LIKE PROTEIN GBL"/>
    <property type="match status" value="1"/>
</dbReference>
<dbReference type="InterPro" id="IPR037588">
    <property type="entry name" value="MLST8"/>
</dbReference>
<dbReference type="Pfam" id="PF00400">
    <property type="entry name" value="WD40"/>
    <property type="match status" value="1"/>
</dbReference>
<comment type="similarity">
    <text evidence="1 3">Belongs to the WD repeat LST8 family.</text>
</comment>
<evidence type="ECO:0000256" key="1">
    <source>
        <dbReference type="ARBA" id="ARBA00009890"/>
    </source>
</evidence>
<dbReference type="PROSITE" id="PS50082">
    <property type="entry name" value="WD_REPEATS_2"/>
    <property type="match status" value="1"/>
</dbReference>
<keyword evidence="2 3" id="KW-0853">WD repeat</keyword>
<dbReference type="RefSeq" id="XP_022743088.1">
    <property type="nucleotide sequence ID" value="XM_022887353.1"/>
</dbReference>
<dbReference type="OrthoDB" id="1839460at2759"/>
<dbReference type="GO" id="GO:0032956">
    <property type="term" value="P:regulation of actin cytoskeleton organization"/>
    <property type="evidence" value="ECO:0007669"/>
    <property type="project" value="TreeGrafter"/>
</dbReference>
<dbReference type="KEGG" id="dzi:111294159"/>
<comment type="function">
    <text evidence="3">Component of TORC1 complex, which is an essential cell growth regulator that controls plant development. Acts by activating transcription, protein synthesis and ribosome biogenesis, and inhibiting mRNA degradation and autophagy.</text>
</comment>
<keyword evidence="3" id="KW-0677">Repeat</keyword>
<dbReference type="Gene3D" id="2.130.10.10">
    <property type="entry name" value="YVTN repeat-like/Quinoprotein amine dehydrogenase"/>
    <property type="match status" value="1"/>
</dbReference>
<accession>A0A6P5YRE4</accession>
<feature type="repeat" description="WD" evidence="2">
    <location>
        <begin position="68"/>
        <end position="110"/>
    </location>
</feature>
<dbReference type="InterPro" id="IPR001680">
    <property type="entry name" value="WD40_rpt"/>
</dbReference>
<dbReference type="GO" id="GO:0031932">
    <property type="term" value="C:TORC2 complex"/>
    <property type="evidence" value="ECO:0007669"/>
    <property type="project" value="InterPro"/>
</dbReference>
<organism evidence="4 5">
    <name type="scientific">Durio zibethinus</name>
    <name type="common">Durian</name>
    <dbReference type="NCBI Taxonomy" id="66656"/>
    <lineage>
        <taxon>Eukaryota</taxon>
        <taxon>Viridiplantae</taxon>
        <taxon>Streptophyta</taxon>
        <taxon>Embryophyta</taxon>
        <taxon>Tracheophyta</taxon>
        <taxon>Spermatophyta</taxon>
        <taxon>Magnoliopsida</taxon>
        <taxon>eudicotyledons</taxon>
        <taxon>Gunneridae</taxon>
        <taxon>Pentapetalae</taxon>
        <taxon>rosids</taxon>
        <taxon>malvids</taxon>
        <taxon>Malvales</taxon>
        <taxon>Malvaceae</taxon>
        <taxon>Helicteroideae</taxon>
        <taxon>Durio</taxon>
    </lineage>
</organism>
<dbReference type="GO" id="GO:0005768">
    <property type="term" value="C:endosome"/>
    <property type="evidence" value="ECO:0007669"/>
    <property type="project" value="UniProtKB-SubCell"/>
</dbReference>
<evidence type="ECO:0000256" key="2">
    <source>
        <dbReference type="PROSITE-ProRule" id="PRU00221"/>
    </source>
</evidence>
<dbReference type="InterPro" id="IPR036322">
    <property type="entry name" value="WD40_repeat_dom_sf"/>
</dbReference>
<dbReference type="GO" id="GO:0031931">
    <property type="term" value="C:TORC1 complex"/>
    <property type="evidence" value="ECO:0007669"/>
    <property type="project" value="UniProtKB-UniRule"/>
</dbReference>
<dbReference type="SUPFAM" id="SSF50978">
    <property type="entry name" value="WD40 repeat-like"/>
    <property type="match status" value="1"/>
</dbReference>
<proteinExistence type="inferred from homology"/>
<name>A0A6P5YRE4_DURZI</name>
<evidence type="ECO:0000256" key="3">
    <source>
        <dbReference type="RuleBase" id="RU369068"/>
    </source>
</evidence>
<gene>
    <name evidence="5" type="primary">LOC111294159</name>
</gene>
<evidence type="ECO:0000313" key="4">
    <source>
        <dbReference type="Proteomes" id="UP000515121"/>
    </source>
</evidence>
<evidence type="ECO:0000313" key="5">
    <source>
        <dbReference type="RefSeq" id="XP_022743088.1"/>
    </source>
</evidence>
<protein>
    <recommendedName>
        <fullName evidence="3">Target of rapamycin complex subunit LST8</fullName>
        <shortName evidence="3">TORC subunit LST8</shortName>
    </recommendedName>
    <alternativeName>
        <fullName evidence="3">Lethal with SEC13 protein 8 homolog</fullName>
    </alternativeName>
</protein>
<dbReference type="Proteomes" id="UP000515121">
    <property type="component" value="Unplaced"/>
</dbReference>
<keyword evidence="3" id="KW-0967">Endosome</keyword>
<dbReference type="AlphaFoldDB" id="A0A6P5YRE4"/>
<reference evidence="5" key="1">
    <citation type="submission" date="2025-08" db="UniProtKB">
        <authorList>
            <consortium name="RefSeq"/>
        </authorList>
    </citation>
    <scope>IDENTIFICATION</scope>
    <source>
        <tissue evidence="5">Fruit stalk</tissue>
    </source>
</reference>